<evidence type="ECO:0000259" key="9">
    <source>
        <dbReference type="Pfam" id="PF13515"/>
    </source>
</evidence>
<evidence type="ECO:0000256" key="2">
    <source>
        <dbReference type="ARBA" id="ARBA00022692"/>
    </source>
</evidence>
<dbReference type="AlphaFoldDB" id="A0A6A6Q2E4"/>
<dbReference type="RefSeq" id="XP_033592770.1">
    <property type="nucleotide sequence ID" value="XM_033730337.1"/>
</dbReference>
<evidence type="ECO:0000259" key="7">
    <source>
        <dbReference type="Pfam" id="PF10334"/>
    </source>
</evidence>
<comment type="subcellular location">
    <subcellularLocation>
        <location evidence="1">Membrane</location>
        <topology evidence="1">Multi-pass membrane protein</topology>
    </subcellularLocation>
</comment>
<feature type="transmembrane region" description="Helical" evidence="6">
    <location>
        <begin position="629"/>
        <end position="650"/>
    </location>
</feature>
<protein>
    <recommendedName>
        <fullName evidence="12">ER transporter 6TM N-terminal domain-containing protein</fullName>
    </recommendedName>
</protein>
<accession>A0A6A6Q2E4</accession>
<dbReference type="InterPro" id="IPR018820">
    <property type="entry name" value="BRE4-related_DUF2421"/>
</dbReference>
<feature type="domain" description="Putative ER transporter 6TM N-terminal" evidence="8">
    <location>
        <begin position="2"/>
        <end position="332"/>
    </location>
</feature>
<proteinExistence type="predicted"/>
<evidence type="ECO:0000259" key="8">
    <source>
        <dbReference type="Pfam" id="PF10337"/>
    </source>
</evidence>
<feature type="compositionally biased region" description="Basic and acidic residues" evidence="5">
    <location>
        <begin position="383"/>
        <end position="396"/>
    </location>
</feature>
<dbReference type="InterPro" id="IPR049453">
    <property type="entry name" value="Memb_transporter_dom"/>
</dbReference>
<sequence>MFKGALTPTIILAAYQSDAWSAQYSTLGYLIGVMAQLSLVTQPRAKFVQTMLVQVLMVCLATALAILASYCSVQARISSEGYTGPGTGGPGTSGEASRGAETSTYNSSASAVVGVWLFIEIYGVSAFRAHFPQYNLPSIQFAIVTNVALTYAPQFSTIAQAESLCLRLLSAVLSGFAVATGVSLLVFPLTSRHLLFNEMTNLITQLRAAVGANQAYLSSLENTDMFAAQRTNTAGERPPQSPEAQALQSKMKAVSAVQAKCATNLTFAVREVAFGKLGPDDLKQLHKLLQAISIPMVGLSCLSAIFERISEERGWDRANRFPHASRSDSLAHPEQGRLESINEWHELIGVLKEPFEGLTDVIDAGLLHCAITLQLSKEPGTPPKDRDDESRGDTPRPGDSNFGEYLSRRADQFLQSKQITLRVWCNLHDIQLPNDYFTERTQPIIELPAWMKDTASAERVRLRTQLTILLYVEFLLWKLARRTHDLVKYADDLKASGKLRRTRFVLPGYKRLRKWLFSAMHGQDASEHDLSEAAQVSLGQAYKRKKDPEHLPPKTQWERCSDVFRRSARIFGSSESLFAFRVATATLSIAVINLLHISQVFFTKERLFWAQIMASIAMVPSAGQSLRVFMLRIFGTAAAMVVAIAAYYIVDGKTAGILVLYFIFNLPGMFVMLRFPAIVAVGLISSITLTLILGYGLQVRKVGIQRAESNGQEYYPVYELAPIRLLTVMAGIFVAWIFSVFPYPITEHSQLRKNTANSLYLLANYYSTVNETTKIRLKRGGYFDESIKGSAAQKLAKARLKVLSKCNALLASMRTQTAFVKYDIPVGGSFPKERYQSITERAQSILNFMSLISIASTTFQDLHEGEDHARYEWVRNLRKLAKSADLSSHSVTTLLSLLSASLSNAQPLPPYLQTPDPHTLADKMDQLDPELLSVRHIAEPGYASFAVIQIASTCMIDDLKDLLEDVKELVGELDFSFQDLDTPLASRS</sequence>
<dbReference type="GeneID" id="54471339"/>
<dbReference type="EMBL" id="MU001632">
    <property type="protein sequence ID" value="KAF2486201.1"/>
    <property type="molecule type" value="Genomic_DNA"/>
</dbReference>
<feature type="non-terminal residue" evidence="10">
    <location>
        <position position="988"/>
    </location>
</feature>
<dbReference type="Pfam" id="PF13515">
    <property type="entry name" value="FUSC_2"/>
    <property type="match status" value="1"/>
</dbReference>
<keyword evidence="3 6" id="KW-1133">Transmembrane helix</keyword>
<keyword evidence="11" id="KW-1185">Reference proteome</keyword>
<evidence type="ECO:0000256" key="4">
    <source>
        <dbReference type="ARBA" id="ARBA00023136"/>
    </source>
</evidence>
<dbReference type="Proteomes" id="UP000799767">
    <property type="component" value="Unassembled WGS sequence"/>
</dbReference>
<dbReference type="Pfam" id="PF10337">
    <property type="entry name" value="ArAE_2_N"/>
    <property type="match status" value="1"/>
</dbReference>
<dbReference type="PANTHER" id="PTHR37994">
    <property type="entry name" value="ARAE_2_N DOMAIN-CONTAINING PROTEIN-RELATED"/>
    <property type="match status" value="1"/>
</dbReference>
<evidence type="ECO:0000256" key="6">
    <source>
        <dbReference type="SAM" id="Phobius"/>
    </source>
</evidence>
<keyword evidence="4 6" id="KW-0472">Membrane</keyword>
<dbReference type="InterPro" id="IPR018823">
    <property type="entry name" value="ArAE_2_N"/>
</dbReference>
<organism evidence="10 11">
    <name type="scientific">Neohortaea acidophila</name>
    <dbReference type="NCBI Taxonomy" id="245834"/>
    <lineage>
        <taxon>Eukaryota</taxon>
        <taxon>Fungi</taxon>
        <taxon>Dikarya</taxon>
        <taxon>Ascomycota</taxon>
        <taxon>Pezizomycotina</taxon>
        <taxon>Dothideomycetes</taxon>
        <taxon>Dothideomycetidae</taxon>
        <taxon>Mycosphaerellales</taxon>
        <taxon>Teratosphaeriaceae</taxon>
        <taxon>Neohortaea</taxon>
    </lineage>
</organism>
<dbReference type="Pfam" id="PF10334">
    <property type="entry name" value="BRE4"/>
    <property type="match status" value="1"/>
</dbReference>
<feature type="transmembrane region" description="Helical" evidence="6">
    <location>
        <begin position="655"/>
        <end position="672"/>
    </location>
</feature>
<name>A0A6A6Q2E4_9PEZI</name>
<evidence type="ECO:0000313" key="11">
    <source>
        <dbReference type="Proteomes" id="UP000799767"/>
    </source>
</evidence>
<feature type="region of interest" description="Disordered" evidence="5">
    <location>
        <begin position="377"/>
        <end position="404"/>
    </location>
</feature>
<feature type="domain" description="DUF2421" evidence="7">
    <location>
        <begin position="742"/>
        <end position="972"/>
    </location>
</feature>
<evidence type="ECO:0000313" key="10">
    <source>
        <dbReference type="EMBL" id="KAF2486201.1"/>
    </source>
</evidence>
<evidence type="ECO:0000256" key="1">
    <source>
        <dbReference type="ARBA" id="ARBA00004141"/>
    </source>
</evidence>
<evidence type="ECO:0000256" key="5">
    <source>
        <dbReference type="SAM" id="MobiDB-lite"/>
    </source>
</evidence>
<dbReference type="OrthoDB" id="2274698at2759"/>
<feature type="transmembrane region" description="Helical" evidence="6">
    <location>
        <begin position="164"/>
        <end position="187"/>
    </location>
</feature>
<feature type="domain" description="Integral membrane bound transporter" evidence="9">
    <location>
        <begin position="601"/>
        <end position="738"/>
    </location>
</feature>
<dbReference type="GO" id="GO:0016020">
    <property type="term" value="C:membrane"/>
    <property type="evidence" value="ECO:0007669"/>
    <property type="project" value="UniProtKB-SubCell"/>
</dbReference>
<evidence type="ECO:0000256" key="3">
    <source>
        <dbReference type="ARBA" id="ARBA00022989"/>
    </source>
</evidence>
<feature type="transmembrane region" description="Helical" evidence="6">
    <location>
        <begin position="51"/>
        <end position="73"/>
    </location>
</feature>
<evidence type="ECO:0008006" key="12">
    <source>
        <dbReference type="Google" id="ProtNLM"/>
    </source>
</evidence>
<feature type="transmembrane region" description="Helical" evidence="6">
    <location>
        <begin position="678"/>
        <end position="697"/>
    </location>
</feature>
<reference evidence="10" key="1">
    <citation type="journal article" date="2020" name="Stud. Mycol.">
        <title>101 Dothideomycetes genomes: a test case for predicting lifestyles and emergence of pathogens.</title>
        <authorList>
            <person name="Haridas S."/>
            <person name="Albert R."/>
            <person name="Binder M."/>
            <person name="Bloem J."/>
            <person name="Labutti K."/>
            <person name="Salamov A."/>
            <person name="Andreopoulos B."/>
            <person name="Baker S."/>
            <person name="Barry K."/>
            <person name="Bills G."/>
            <person name="Bluhm B."/>
            <person name="Cannon C."/>
            <person name="Castanera R."/>
            <person name="Culley D."/>
            <person name="Daum C."/>
            <person name="Ezra D."/>
            <person name="Gonzalez J."/>
            <person name="Henrissat B."/>
            <person name="Kuo A."/>
            <person name="Liang C."/>
            <person name="Lipzen A."/>
            <person name="Lutzoni F."/>
            <person name="Magnuson J."/>
            <person name="Mondo S."/>
            <person name="Nolan M."/>
            <person name="Ohm R."/>
            <person name="Pangilinan J."/>
            <person name="Park H.-J."/>
            <person name="Ramirez L."/>
            <person name="Alfaro M."/>
            <person name="Sun H."/>
            <person name="Tritt A."/>
            <person name="Yoshinaga Y."/>
            <person name="Zwiers L.-H."/>
            <person name="Turgeon B."/>
            <person name="Goodwin S."/>
            <person name="Spatafora J."/>
            <person name="Crous P."/>
            <person name="Grigoriev I."/>
        </authorList>
    </citation>
    <scope>NUCLEOTIDE SEQUENCE</scope>
    <source>
        <strain evidence="10">CBS 113389</strain>
    </source>
</reference>
<feature type="transmembrane region" description="Helical" evidence="6">
    <location>
        <begin position="725"/>
        <end position="745"/>
    </location>
</feature>
<gene>
    <name evidence="10" type="ORF">BDY17DRAFT_239035</name>
</gene>
<keyword evidence="2 6" id="KW-0812">Transmembrane</keyword>
<dbReference type="PANTHER" id="PTHR37994:SF4">
    <property type="entry name" value="ER TRANSPORTER 6TM N-TERMINAL DOMAIN-CONTAINING PROTEIN-RELATED"/>
    <property type="match status" value="1"/>
</dbReference>